<evidence type="ECO:0000313" key="3">
    <source>
        <dbReference type="Proteomes" id="UP000218505"/>
    </source>
</evidence>
<dbReference type="Proteomes" id="UP000218505">
    <property type="component" value="Chromosome"/>
</dbReference>
<evidence type="ECO:0000313" key="2">
    <source>
        <dbReference type="EMBL" id="ATE54056.1"/>
    </source>
</evidence>
<evidence type="ECO:0000256" key="1">
    <source>
        <dbReference type="SAM" id="MobiDB-lite"/>
    </source>
</evidence>
<gene>
    <name evidence="2" type="ORF">CNX65_12760</name>
</gene>
<dbReference type="KEGG" id="apre:CNX65_12760"/>
<accession>A0A290Z4V2</accession>
<dbReference type="EMBL" id="CP023445">
    <property type="protein sequence ID" value="ATE54056.1"/>
    <property type="molecule type" value="Genomic_DNA"/>
</dbReference>
<name>A0A290Z4V2_9PSEU</name>
<sequence>MHQGLDRAERQHDASPTRTALPAPRRPGEGRSAMNETTSPLFRSLAELGVAHSTRTSARGVPYAAFRLAGAHGDLSVTAADEQGVLRLTAHDVLPDVPGERLVEANRGLPLARAYRSPDDGTLEVALGCHVGARFPEPLQVWMLLGHLVASCRLVVEGGGSLGLPELGGSGVALPPTISRIALEDGRAAWVELGTRGDWFVAVADYAPATAVPPGPEAEATLQRLQRWIPAGRYCESPEGGLRAEVATPVLGDAAALVDWTEGQARLMLQVAAHHLGLPDPGR</sequence>
<feature type="region of interest" description="Disordered" evidence="1">
    <location>
        <begin position="1"/>
        <end position="35"/>
    </location>
</feature>
<dbReference type="AlphaFoldDB" id="A0A290Z4V2"/>
<dbReference type="RefSeq" id="WP_096492979.1">
    <property type="nucleotide sequence ID" value="NZ_CP023445.1"/>
</dbReference>
<organism evidence="2 3">
    <name type="scientific">Actinosynnema pretiosum</name>
    <dbReference type="NCBI Taxonomy" id="42197"/>
    <lineage>
        <taxon>Bacteria</taxon>
        <taxon>Bacillati</taxon>
        <taxon>Actinomycetota</taxon>
        <taxon>Actinomycetes</taxon>
        <taxon>Pseudonocardiales</taxon>
        <taxon>Pseudonocardiaceae</taxon>
        <taxon>Actinosynnema</taxon>
    </lineage>
</organism>
<reference evidence="2" key="1">
    <citation type="submission" date="2017-09" db="EMBL/GenBank/DDBJ databases">
        <title>Complete Genome Sequence of ansamitocin-producing Bacterium Actinosynnema pretiosum X47.</title>
        <authorList>
            <person name="Cao G."/>
            <person name="Zong G."/>
            <person name="Zhong C."/>
            <person name="Fu J."/>
        </authorList>
    </citation>
    <scope>NUCLEOTIDE SEQUENCE [LARGE SCALE GENOMIC DNA]</scope>
    <source>
        <strain evidence="2">X47</strain>
    </source>
</reference>
<feature type="compositionally biased region" description="Basic and acidic residues" evidence="1">
    <location>
        <begin position="1"/>
        <end position="15"/>
    </location>
</feature>
<proteinExistence type="predicted"/>
<keyword evidence="3" id="KW-1185">Reference proteome</keyword>
<protein>
    <submittedName>
        <fullName evidence="2">Uncharacterized protein</fullName>
    </submittedName>
</protein>